<sequence>MSIQADNDDFADDESFGYDPFETLPCEECGRMVEPLHMDDWVESGDRKEDGRLEPSDLKVICSCCRSSLGIVTGFDTYAFSKLENGRFRTSKGTAAGAVVREMSKAKLAGCLFSYSLSLYVDALGDGILKLAGGKFPLLKGAAVGVVAAVLAGWAFGGDVKPTLTIESVRDRVNAAYFEAIAIQKDVEAVLPELRVAEPTVSSRTDRGWWVTTLGATRYRLEQTEKALLASEQEDRERAAKAEKEYEEFQRKAREEQAEQDRKDEAMFQAIEEEAAKARERETGKRWQLPKH</sequence>
<feature type="compositionally biased region" description="Basic and acidic residues" evidence="1">
    <location>
        <begin position="274"/>
        <end position="285"/>
    </location>
</feature>
<organism evidence="2">
    <name type="scientific">Microvirga ossetica</name>
    <dbReference type="NCBI Taxonomy" id="1882682"/>
    <lineage>
        <taxon>Bacteria</taxon>
        <taxon>Pseudomonadati</taxon>
        <taxon>Pseudomonadota</taxon>
        <taxon>Alphaproteobacteria</taxon>
        <taxon>Hyphomicrobiales</taxon>
        <taxon>Methylobacteriaceae</taxon>
        <taxon>Microvirga</taxon>
    </lineage>
</organism>
<dbReference type="EMBL" id="CP016621">
    <property type="protein sequence ID" value="ANY85490.1"/>
    <property type="molecule type" value="Genomic_DNA"/>
</dbReference>
<geneLocation type="plasmid" evidence="2">
    <name>unnamed5</name>
</geneLocation>
<feature type="region of interest" description="Disordered" evidence="1">
    <location>
        <begin position="230"/>
        <end position="292"/>
    </location>
</feature>
<gene>
    <name evidence="2" type="ORF">BB934_45560</name>
</gene>
<keyword evidence="2" id="KW-0614">Plasmid</keyword>
<evidence type="ECO:0000313" key="2">
    <source>
        <dbReference type="EMBL" id="ANY85490.1"/>
    </source>
</evidence>
<name>A0A1B2EZR9_9HYPH</name>
<accession>A0A1B2EZR9</accession>
<evidence type="ECO:0000256" key="1">
    <source>
        <dbReference type="SAM" id="MobiDB-lite"/>
    </source>
</evidence>
<dbReference type="KEGG" id="moc:BB934_45560"/>
<protein>
    <submittedName>
        <fullName evidence="2">Uncharacterized protein</fullName>
    </submittedName>
</protein>
<dbReference type="RefSeq" id="WP_099516262.1">
    <property type="nucleotide sequence ID" value="NZ_CP016621.1"/>
</dbReference>
<proteinExistence type="predicted"/>
<feature type="compositionally biased region" description="Basic and acidic residues" evidence="1">
    <location>
        <begin position="233"/>
        <end position="266"/>
    </location>
</feature>
<dbReference type="AlphaFoldDB" id="A0A1B2EZR9"/>
<reference evidence="2" key="1">
    <citation type="submission" date="2016-07" db="EMBL/GenBank/DDBJ databases">
        <title>Microvirga ossetica sp. nov. a new species of rhizobia isolated from root nodules of the legume species Vicia alpestris Steven originated from North Ossetia region in the Caucasus.</title>
        <authorList>
            <person name="Safronova V.I."/>
            <person name="Kuznetsova I.G."/>
            <person name="Sazanova A.L."/>
            <person name="Belimov A."/>
            <person name="Andronov E."/>
            <person name="Osledkin Y.S."/>
            <person name="Onishchuk O.P."/>
            <person name="Kurchak O.N."/>
            <person name="Shaposhnikov A.I."/>
            <person name="Willems A."/>
            <person name="Tikhonovich I.A."/>
        </authorList>
    </citation>
    <scope>NUCLEOTIDE SEQUENCE [LARGE SCALE GENOMIC DNA]</scope>
    <source>
        <strain evidence="2">V5/3M</strain>
        <plasmid evidence="2">unnamed5</plasmid>
    </source>
</reference>